<dbReference type="GO" id="GO:0032259">
    <property type="term" value="P:methylation"/>
    <property type="evidence" value="ECO:0007669"/>
    <property type="project" value="UniProtKB-KW"/>
</dbReference>
<keyword evidence="4" id="KW-1185">Reference proteome</keyword>
<name>I0EMM0_HELC0</name>
<keyword evidence="1" id="KW-0489">Methyltransferase</keyword>
<evidence type="ECO:0008006" key="5">
    <source>
        <dbReference type="Google" id="ProtNLM"/>
    </source>
</evidence>
<reference evidence="4" key="1">
    <citation type="submission" date="2012-04" db="EMBL/GenBank/DDBJ databases">
        <title>Complete genome sequence of Helicobacter cetorum strain MIT 00-7128.</title>
        <authorList>
            <person name="Kersulyte D."/>
            <person name="Berg D.E."/>
        </authorList>
    </citation>
    <scope>NUCLEOTIDE SEQUENCE [LARGE SCALE GENOMIC DNA]</scope>
    <source>
        <strain evidence="4">MIT 00-7128</strain>
    </source>
</reference>
<dbReference type="eggNOG" id="COG1565">
    <property type="taxonomic scope" value="Bacteria"/>
</dbReference>
<dbReference type="HOGENOM" id="CLU_054026_0_0_7"/>
<dbReference type="AlphaFoldDB" id="I0EMM0"/>
<dbReference type="PANTHER" id="PTHR12049:SF7">
    <property type="entry name" value="PROTEIN ARGININE METHYLTRANSFERASE NDUFAF7, MITOCHONDRIAL"/>
    <property type="match status" value="1"/>
</dbReference>
<evidence type="ECO:0000313" key="3">
    <source>
        <dbReference type="EMBL" id="AFI04189.1"/>
    </source>
</evidence>
<protein>
    <recommendedName>
        <fullName evidence="5">SAM-dependent methyltransferase</fullName>
    </recommendedName>
</protein>
<dbReference type="InterPro" id="IPR003788">
    <property type="entry name" value="NDUFAF7"/>
</dbReference>
<evidence type="ECO:0000256" key="1">
    <source>
        <dbReference type="ARBA" id="ARBA00022603"/>
    </source>
</evidence>
<evidence type="ECO:0000313" key="4">
    <source>
        <dbReference type="Proteomes" id="UP000005010"/>
    </source>
</evidence>
<evidence type="ECO:0000256" key="2">
    <source>
        <dbReference type="ARBA" id="ARBA00022679"/>
    </source>
</evidence>
<dbReference type="GO" id="GO:0035243">
    <property type="term" value="F:protein-arginine omega-N symmetric methyltransferase activity"/>
    <property type="evidence" value="ECO:0007669"/>
    <property type="project" value="TreeGrafter"/>
</dbReference>
<dbReference type="PATRIC" id="fig|182217.3.peg.983"/>
<dbReference type="InterPro" id="IPR038375">
    <property type="entry name" value="NDUFAF7_sf"/>
</dbReference>
<dbReference type="PANTHER" id="PTHR12049">
    <property type="entry name" value="PROTEIN ARGININE METHYLTRANSFERASE NDUFAF7, MITOCHONDRIAL"/>
    <property type="match status" value="1"/>
</dbReference>
<dbReference type="Gene3D" id="3.40.50.12710">
    <property type="match status" value="1"/>
</dbReference>
<dbReference type="Pfam" id="PF02636">
    <property type="entry name" value="Methyltransf_28"/>
    <property type="match status" value="1"/>
</dbReference>
<dbReference type="RefSeq" id="WP_014661059.1">
    <property type="nucleotide sequence ID" value="NC_017737.1"/>
</dbReference>
<accession>I0EMM0</accession>
<dbReference type="InterPro" id="IPR029063">
    <property type="entry name" value="SAM-dependent_MTases_sf"/>
</dbReference>
<dbReference type="STRING" id="182217.HCW_04610"/>
<dbReference type="SUPFAM" id="SSF53335">
    <property type="entry name" value="S-adenosyl-L-methionine-dependent methyltransferases"/>
    <property type="match status" value="1"/>
</dbReference>
<dbReference type="EMBL" id="CP003479">
    <property type="protein sequence ID" value="AFI04189.1"/>
    <property type="molecule type" value="Genomic_DNA"/>
</dbReference>
<sequence length="336" mass="38954">MRSFGNYMQDWLYGKKGYYRKAIVGKKGDFYTSVSSSKFFGGTIAFYILKLLEQEKLSLPLKVIEIGAHYGECLLDVAKFLDTLGIEVVSKCEFISIEPLEELQQIQQSLFKDSFHFYATTLKDLHISKQDNVFVFSNELFDAFACEIIKDNQMLFVDEKHMGVWDKIDEPTSELLATLKIKEGHIPLDLHSFFKELFERLNKAHQWMFLSFDYGDEKPRKDMHLRAYKEHRVLDFQDILNNLSNLYQQSDLTYDVDFSLIRSIVESGGGHFSFYKTQAQALLDMGLMELLELFSQSVGYEKYLKEVAKVKPLISPGALGERFKAIEFVKKASEFQ</sequence>
<organism evidence="3 4">
    <name type="scientific">Helicobacter cetorum (strain ATCC BAA-429 / MIT 00-7128)</name>
    <dbReference type="NCBI Taxonomy" id="182217"/>
    <lineage>
        <taxon>Bacteria</taxon>
        <taxon>Pseudomonadati</taxon>
        <taxon>Campylobacterota</taxon>
        <taxon>Epsilonproteobacteria</taxon>
        <taxon>Campylobacterales</taxon>
        <taxon>Helicobacteraceae</taxon>
        <taxon>Helicobacter</taxon>
    </lineage>
</organism>
<proteinExistence type="predicted"/>
<gene>
    <name evidence="3" type="ordered locus">HCW_04610</name>
</gene>
<dbReference type="Proteomes" id="UP000005010">
    <property type="component" value="Chromosome"/>
</dbReference>
<dbReference type="KEGG" id="hce:HCW_04610"/>
<keyword evidence="2" id="KW-0808">Transferase</keyword>